<reference evidence="1" key="1">
    <citation type="journal article" date="2019" name="MBio">
        <title>Virus Genomes from Deep Sea Sediments Expand the Ocean Megavirome and Support Independent Origins of Viral Gigantism.</title>
        <authorList>
            <person name="Backstrom D."/>
            <person name="Yutin N."/>
            <person name="Jorgensen S.L."/>
            <person name="Dharamshi J."/>
            <person name="Homa F."/>
            <person name="Zaremba-Niedwiedzka K."/>
            <person name="Spang A."/>
            <person name="Wolf Y.I."/>
            <person name="Koonin E.V."/>
            <person name="Ettema T.J."/>
        </authorList>
    </citation>
    <scope>NUCLEOTIDE SEQUENCE</scope>
</reference>
<organism evidence="1">
    <name type="scientific">Pithovirus LCPAC104</name>
    <dbReference type="NCBI Taxonomy" id="2506589"/>
    <lineage>
        <taxon>Viruses</taxon>
        <taxon>Pithoviruses</taxon>
    </lineage>
</organism>
<proteinExistence type="predicted"/>
<name>A0A481Z7G0_9VIRU</name>
<dbReference type="EMBL" id="MK500495">
    <property type="protein sequence ID" value="QBK90651.1"/>
    <property type="molecule type" value="Genomic_DNA"/>
</dbReference>
<accession>A0A481Z7G0</accession>
<gene>
    <name evidence="1" type="ORF">LCPAC104_01480</name>
</gene>
<dbReference type="InterPro" id="IPR043920">
    <property type="entry name" value="DUF5757"/>
</dbReference>
<protein>
    <submittedName>
        <fullName evidence="1">Early transcription factor large subunit-like protein</fullName>
    </submittedName>
</protein>
<dbReference type="Pfam" id="PF19061">
    <property type="entry name" value="DUF5757"/>
    <property type="match status" value="1"/>
</dbReference>
<sequence length="1182" mass="140014">MENVFDNDSSISIKIGQKFNIPSKYILDKKLNGFNVIEENINNGESLEKINRKYRNISSNDLIMMYRKLRGDNLLNETLKIINSFNRTMKISEIDSIESLKIKYEIWEKNNKDIFSEEEKILETINKTHDFLNKINTYDLSKFEKTKSLLLGKIVDENNNILTTLDGIDIFNKTILSLKIPFLAYNSDKKDFYKIYQGISPNETINYTNAIYYEKNKNVLYFTLYLGESDEIDIKERYTNGEINFSSGDIKLKIKFIDNYTLDDIILILTKHFPFKIIKISEIDISGQFYLNGINYKEFSFIDLITFKVIAFKKYLFINEIENAFHDMKSVSYRFRTISQGIITNINEKTYIKIPYSLRFTITIENNKLVIGVTKAISNLTINSFRHIISRVMSIYHEYLKHNQFSWYENFIPTINEKIIPKTKDVKIKKKNSQSKIFVSGYARFCQKNMRPKIIPDNEVEDWEVRNFIINKNSVGYEVGKWKDKSYKHNNKDKKYTVMKFPFEINNKYNEEYWNIVCPNPPYYYPGLKKNKDLKNIKEFPQLPCCFKEDHLENISKLSKLFEDVSIKKTKYIVKSTKLLDPFRTGKLPILIENLLSNFINNPLKLGVVRSNNSFVHCILYSINDEKYLSLKTDSEKEDYVRKIKRSIIEKINISVLKQEFYDFSEKSIKNQVLRDDIIFDSSLYYRLLEEHFEINIFVFKHSNESIELEKGRSKYNSIKTYRERKIVLIYKNPGSTIERLKNIFQYELIISDNKKSFDEKINQNMFNIYIDLYPIISWNFEDSYNIKETYDFDYKNNYISIINTDPKYQYIDQYGKMRALIYKNNITMIFRSSQPENLPIIEKIPEGALLEDILYMFDNELPNSKVIDSNNTLLGLWYKIFDIENGLFFPITPTMSYGENIKKLPLGPNNPLNQDSSKIKRLRKIERDISIILHIVLWAYIHSDQKKFLEKYSIITNDKRDSSLIYDLKNIDRVFPKVESLTKVFSYLNKKVPTLVNGNKFQIYSKKLYDGIIYFLEKFREQNSGLEISVSEIKDLFSYEDDFMYQERVKIFLNENEINKWISISPRYIINNTMINLDKNRKNPYIFSNQEDEKIYIIQNVKLGDKNKALNVSLNWYLYGINLGFFSDSIDTEISPAHVIYGLTLTHILIIKKSYSNSSKFLSIFDYGDNYYASIINLSYK</sequence>
<evidence type="ECO:0000313" key="1">
    <source>
        <dbReference type="EMBL" id="QBK90651.1"/>
    </source>
</evidence>